<keyword evidence="6" id="KW-0408">Iron</keyword>
<feature type="chain" id="PRO_5034986373" description="Intradiol ring-cleavage dioxygenases domain-containing protein" evidence="8">
    <location>
        <begin position="19"/>
        <end position="521"/>
    </location>
</feature>
<dbReference type="InterPro" id="IPR015889">
    <property type="entry name" value="Intradiol_dOase_core"/>
</dbReference>
<name>A0A8H3C7B5_9AGAM</name>
<evidence type="ECO:0000256" key="3">
    <source>
        <dbReference type="ARBA" id="ARBA00022723"/>
    </source>
</evidence>
<evidence type="ECO:0000256" key="5">
    <source>
        <dbReference type="ARBA" id="ARBA00023002"/>
    </source>
</evidence>
<keyword evidence="4" id="KW-0223">Dioxygenase</keyword>
<dbReference type="Pfam" id="PF00775">
    <property type="entry name" value="Dioxygenase_C"/>
    <property type="match status" value="1"/>
</dbReference>
<keyword evidence="7" id="KW-1133">Transmembrane helix</keyword>
<evidence type="ECO:0008006" key="13">
    <source>
        <dbReference type="Google" id="ProtNLM"/>
    </source>
</evidence>
<dbReference type="Pfam" id="PF04444">
    <property type="entry name" value="Dioxygenase_N"/>
    <property type="match status" value="1"/>
</dbReference>
<keyword evidence="8" id="KW-0732">Signal</keyword>
<dbReference type="Proteomes" id="UP000663841">
    <property type="component" value="Unassembled WGS sequence"/>
</dbReference>
<evidence type="ECO:0000256" key="6">
    <source>
        <dbReference type="ARBA" id="ARBA00023004"/>
    </source>
</evidence>
<evidence type="ECO:0000256" key="8">
    <source>
        <dbReference type="SAM" id="SignalP"/>
    </source>
</evidence>
<feature type="domain" description="Intradiol ring-cleavage dioxygenases" evidence="9">
    <location>
        <begin position="307"/>
        <end position="498"/>
    </location>
</feature>
<evidence type="ECO:0000259" key="10">
    <source>
        <dbReference type="Pfam" id="PF04444"/>
    </source>
</evidence>
<keyword evidence="5" id="KW-0560">Oxidoreductase</keyword>
<keyword evidence="7" id="KW-0812">Transmembrane</keyword>
<keyword evidence="3" id="KW-0479">Metal-binding</keyword>
<gene>
    <name evidence="11" type="ORF">RDB_LOCUS193576</name>
</gene>
<evidence type="ECO:0000259" key="9">
    <source>
        <dbReference type="Pfam" id="PF00775"/>
    </source>
</evidence>
<organism evidence="11 12">
    <name type="scientific">Rhizoctonia solani</name>
    <dbReference type="NCBI Taxonomy" id="456999"/>
    <lineage>
        <taxon>Eukaryota</taxon>
        <taxon>Fungi</taxon>
        <taxon>Dikarya</taxon>
        <taxon>Basidiomycota</taxon>
        <taxon>Agaricomycotina</taxon>
        <taxon>Agaricomycetes</taxon>
        <taxon>Cantharellales</taxon>
        <taxon>Ceratobasidiaceae</taxon>
        <taxon>Rhizoctonia</taxon>
    </lineage>
</organism>
<keyword evidence="7" id="KW-0472">Membrane</keyword>
<evidence type="ECO:0000256" key="1">
    <source>
        <dbReference type="ARBA" id="ARBA00001965"/>
    </source>
</evidence>
<dbReference type="InterPro" id="IPR050770">
    <property type="entry name" value="Intradiol_RC_Dioxygenase"/>
</dbReference>
<comment type="similarity">
    <text evidence="2">Belongs to the intradiol ring-cleavage dioxygenase family.</text>
</comment>
<dbReference type="PANTHER" id="PTHR33711">
    <property type="entry name" value="DIOXYGENASE, PUTATIVE (AFU_ORTHOLOGUE AFUA_2G02910)-RELATED"/>
    <property type="match status" value="1"/>
</dbReference>
<dbReference type="GO" id="GO:0008199">
    <property type="term" value="F:ferric iron binding"/>
    <property type="evidence" value="ECO:0007669"/>
    <property type="project" value="InterPro"/>
</dbReference>
<dbReference type="Gene3D" id="2.60.130.10">
    <property type="entry name" value="Aromatic compound dioxygenase"/>
    <property type="match status" value="1"/>
</dbReference>
<feature type="transmembrane region" description="Helical" evidence="7">
    <location>
        <begin position="28"/>
        <end position="52"/>
    </location>
</feature>
<evidence type="ECO:0000256" key="4">
    <source>
        <dbReference type="ARBA" id="ARBA00022964"/>
    </source>
</evidence>
<feature type="signal peptide" evidence="8">
    <location>
        <begin position="1"/>
        <end position="18"/>
    </location>
</feature>
<comment type="cofactor">
    <cofactor evidence="1">
        <name>Fe(3+)</name>
        <dbReference type="ChEBI" id="CHEBI:29034"/>
    </cofactor>
</comment>
<comment type="caution">
    <text evidence="11">The sequence shown here is derived from an EMBL/GenBank/DDBJ whole genome shotgun (WGS) entry which is preliminary data.</text>
</comment>
<evidence type="ECO:0000256" key="7">
    <source>
        <dbReference type="SAM" id="Phobius"/>
    </source>
</evidence>
<reference evidence="11" key="1">
    <citation type="submission" date="2021-01" db="EMBL/GenBank/DDBJ databases">
        <authorList>
            <person name="Kaushik A."/>
        </authorList>
    </citation>
    <scope>NUCLEOTIDE SEQUENCE</scope>
    <source>
        <strain evidence="11">AG3-T5</strain>
    </source>
</reference>
<protein>
    <recommendedName>
        <fullName evidence="13">Intradiol ring-cleavage dioxygenases domain-containing protein</fullName>
    </recommendedName>
</protein>
<dbReference type="InterPro" id="IPR007535">
    <property type="entry name" value="Catechol_dOase_N"/>
</dbReference>
<evidence type="ECO:0000256" key="2">
    <source>
        <dbReference type="ARBA" id="ARBA00007825"/>
    </source>
</evidence>
<dbReference type="EMBL" id="CAJMWW010000636">
    <property type="protein sequence ID" value="CAE6476936.1"/>
    <property type="molecule type" value="Genomic_DNA"/>
</dbReference>
<feature type="domain" description="Catechol dioxygenase N-terminal" evidence="10">
    <location>
        <begin position="227"/>
        <end position="297"/>
    </location>
</feature>
<accession>A0A8H3C7B5</accession>
<dbReference type="PANTHER" id="PTHR33711:SF7">
    <property type="entry name" value="INTRADIOL RING-CLEAVAGE DIOXYGENASES DOMAIN-CONTAINING PROTEIN-RELATED"/>
    <property type="match status" value="1"/>
</dbReference>
<dbReference type="GO" id="GO:0009712">
    <property type="term" value="P:catechol-containing compound metabolic process"/>
    <property type="evidence" value="ECO:0007669"/>
    <property type="project" value="InterPro"/>
</dbReference>
<dbReference type="GO" id="GO:0018576">
    <property type="term" value="F:catechol 1,2-dioxygenase activity"/>
    <property type="evidence" value="ECO:0007669"/>
    <property type="project" value="InterPro"/>
</dbReference>
<sequence length="521" mass="56873">MSASLVLLILCAATYVQAASSVDTKAKIILACLLGGVPAISLIMLTVFCIWIKQRKRRVQKDALANGIELGPDGWPAKTATHTVVLPTVGVLSGNASTASGIVGDRINAHGTVLPPAYEIGDGKKGYVLAVLTFFNFFQISQFLNGVREHAGAPYGTGYAYEPRERHMMLSHDSRPDMSAPAPSKAVANAQKAGAPTVDLSTLPDVSDVRPETITANVDKINSNCPDERMKFVLSRLTYHMHEFVKETSLTTDEWMAGIQFLTATGQTCTDIRQEFILLSDAFGVSALVDAIDHPKVGNSTESTVLGPFFTEDAHDIQHGESIASENKGEYLYVSGRVVGSNGEAVANAIVDTWETDDQGHYDSRLYRFYDTQYDNRVEPDCRGRLRTGTNGEYAFRAVVPVAYPIPSDGPVGKLLAKLQRHVYRPAHLHVKIQAPGYETLVTTVFPRGDPYLTSDAVFGAKKSLIVDLKDVDDEALARKRGFKQGSKFKELEFDFILVKKEDADAARKVRAEESAAKIKV</sequence>
<proteinExistence type="inferred from homology"/>
<dbReference type="InterPro" id="IPR000627">
    <property type="entry name" value="Intradiol_dOase_C"/>
</dbReference>
<dbReference type="AlphaFoldDB" id="A0A8H3C7B5"/>
<dbReference type="SUPFAM" id="SSF49482">
    <property type="entry name" value="Aromatic compound dioxygenase"/>
    <property type="match status" value="1"/>
</dbReference>
<evidence type="ECO:0000313" key="11">
    <source>
        <dbReference type="EMBL" id="CAE6476936.1"/>
    </source>
</evidence>
<evidence type="ECO:0000313" key="12">
    <source>
        <dbReference type="Proteomes" id="UP000663841"/>
    </source>
</evidence>